<reference evidence="1 2" key="1">
    <citation type="submission" date="2019-04" db="EMBL/GenBank/DDBJ databases">
        <title>An improved genome assembly and genetic linkage map for asparagus bean, Vigna unguiculata ssp. sesquipedialis.</title>
        <authorList>
            <person name="Xia Q."/>
            <person name="Zhang R."/>
            <person name="Dong Y."/>
        </authorList>
    </citation>
    <scope>NUCLEOTIDE SEQUENCE [LARGE SCALE GENOMIC DNA]</scope>
    <source>
        <tissue evidence="1">Leaf</tissue>
    </source>
</reference>
<protein>
    <submittedName>
        <fullName evidence="1">Uncharacterized protein</fullName>
    </submittedName>
</protein>
<gene>
    <name evidence="1" type="ORF">DEO72_LG5g1624</name>
</gene>
<organism evidence="1 2">
    <name type="scientific">Vigna unguiculata</name>
    <name type="common">Cowpea</name>
    <dbReference type="NCBI Taxonomy" id="3917"/>
    <lineage>
        <taxon>Eukaryota</taxon>
        <taxon>Viridiplantae</taxon>
        <taxon>Streptophyta</taxon>
        <taxon>Embryophyta</taxon>
        <taxon>Tracheophyta</taxon>
        <taxon>Spermatophyta</taxon>
        <taxon>Magnoliopsida</taxon>
        <taxon>eudicotyledons</taxon>
        <taxon>Gunneridae</taxon>
        <taxon>Pentapetalae</taxon>
        <taxon>rosids</taxon>
        <taxon>fabids</taxon>
        <taxon>Fabales</taxon>
        <taxon>Fabaceae</taxon>
        <taxon>Papilionoideae</taxon>
        <taxon>50 kb inversion clade</taxon>
        <taxon>NPAAA clade</taxon>
        <taxon>indigoferoid/millettioid clade</taxon>
        <taxon>Phaseoleae</taxon>
        <taxon>Vigna</taxon>
    </lineage>
</organism>
<evidence type="ECO:0000313" key="2">
    <source>
        <dbReference type="Proteomes" id="UP000501690"/>
    </source>
</evidence>
<evidence type="ECO:0000313" key="1">
    <source>
        <dbReference type="EMBL" id="QCD93549.1"/>
    </source>
</evidence>
<name>A0A4D6LWY8_VIGUN</name>
<keyword evidence="2" id="KW-1185">Reference proteome</keyword>
<sequence length="131" mass="15245">MRKLSVGLKGNDVFSAAASSARETQRLRSGRLFWPLVRALPEERNHDILLKDRPDIKILSFKDTKLQCIPSRFELVAEYVRVFEPLIMTNVVLNFTVFEKSQQKNNVKGYSYYGAREGYFCYTAFQTFLLH</sequence>
<dbReference type="AlphaFoldDB" id="A0A4D6LWY8"/>
<accession>A0A4D6LWY8</accession>
<proteinExistence type="predicted"/>
<dbReference type="EMBL" id="CP039349">
    <property type="protein sequence ID" value="QCD93549.1"/>
    <property type="molecule type" value="Genomic_DNA"/>
</dbReference>
<dbReference type="Proteomes" id="UP000501690">
    <property type="component" value="Linkage Group LG5"/>
</dbReference>